<comment type="subcellular location">
    <subcellularLocation>
        <location evidence="5">Cytoplasm</location>
    </subcellularLocation>
</comment>
<dbReference type="Gene3D" id="3.40.640.10">
    <property type="entry name" value="Type I PLP-dependent aspartate aminotransferase-like (Major domain)"/>
    <property type="match status" value="1"/>
</dbReference>
<dbReference type="GO" id="GO:0006526">
    <property type="term" value="P:L-arginine biosynthetic process"/>
    <property type="evidence" value="ECO:0007669"/>
    <property type="project" value="UniProtKB-UniRule"/>
</dbReference>
<dbReference type="HAMAP" id="MF_01107">
    <property type="entry name" value="ArgD_aminotrans_3"/>
    <property type="match status" value="1"/>
</dbReference>
<keyword evidence="3 5" id="KW-0808">Transferase</keyword>
<feature type="binding site" evidence="5">
    <location>
        <begin position="105"/>
        <end position="106"/>
    </location>
    <ligand>
        <name>pyridoxal 5'-phosphate</name>
        <dbReference type="ChEBI" id="CHEBI:597326"/>
    </ligand>
</feature>
<dbReference type="GO" id="GO:0003992">
    <property type="term" value="F:N2-acetyl-L-ornithine:2-oxoglutarate 5-aminotransferase activity"/>
    <property type="evidence" value="ECO:0007669"/>
    <property type="project" value="UniProtKB-UniRule"/>
</dbReference>
<keyword evidence="2 5" id="KW-0028">Amino-acid biosynthesis</keyword>
<sequence length="393" mass="43714">MNLEEIKTLEKQYVMQTYARNDLFLVNGQGCMLYDDKGNSYIDMTSGIGVNCLGHNHPALVEALHDQSQKLMHTSNLYYTEPMVQVAKELVESTGMSKVFFANSGAEANEGVIKLARKYSSDRYGQHRYKVLSLVQSFHGRTMMTLTATGQDKFHQYFYPFPDGFEYVIANDIEDFKQKLDDSVCLVLMEMIQGEGGVLPLDKTFVQEVTKLCHQKDVLVAVDEVQTGIGRTGSLFCYQQYEIQPDIVSMAKGLGGGLPIGGIMTNEKCSTVLQAGMHGSTFGGNLMSTRAAMTVLSIINQKEFLESVKEKGKYFMDALQNIQSQDILEVRGMGLMIGVVVDEKKRAGFVKKLQEKGVLVLTAGSQAIRLLPPLIISKEELDQVIQAFQEVFS</sequence>
<comment type="miscellaneous">
    <text evidence="5">May also have succinyldiaminopimelate aminotransferase activity, thus carrying out the corresponding step in lysine biosynthesis.</text>
</comment>
<dbReference type="AlphaFoldDB" id="A0A380LLX2"/>
<dbReference type="PROSITE" id="PS00600">
    <property type="entry name" value="AA_TRANSFER_CLASS_3"/>
    <property type="match status" value="1"/>
</dbReference>
<feature type="modified residue" description="N6-(pyridoxal phosphate)lysine" evidence="5">
    <location>
        <position position="252"/>
    </location>
</feature>
<dbReference type="InterPro" id="IPR005814">
    <property type="entry name" value="Aminotrans_3"/>
</dbReference>
<dbReference type="EMBL" id="UHFX01000003">
    <property type="protein sequence ID" value="SUO03802.1"/>
    <property type="molecule type" value="Genomic_DNA"/>
</dbReference>
<dbReference type="CDD" id="cd00610">
    <property type="entry name" value="OAT_like"/>
    <property type="match status" value="1"/>
</dbReference>
<comment type="pathway">
    <text evidence="5">Amino-acid biosynthesis; L-arginine biosynthesis; N(2)-acetyl-L-ornithine from L-glutamate: step 4/4.</text>
</comment>
<dbReference type="EC" id="2.6.1.11" evidence="5"/>
<dbReference type="InterPro" id="IPR015421">
    <property type="entry name" value="PyrdxlP-dep_Trfase_major"/>
</dbReference>
<comment type="cofactor">
    <cofactor evidence="5">
        <name>pyridoxal 5'-phosphate</name>
        <dbReference type="ChEBI" id="CHEBI:597326"/>
    </cofactor>
    <text evidence="5">Binds 1 pyridoxal phosphate per subunit.</text>
</comment>
<dbReference type="InterPro" id="IPR015422">
    <property type="entry name" value="PyrdxlP-dep_Trfase_small"/>
</dbReference>
<dbReference type="PIRSF" id="PIRSF000521">
    <property type="entry name" value="Transaminase_4ab_Lys_Orn"/>
    <property type="match status" value="1"/>
</dbReference>
<feature type="binding site" evidence="5">
    <location>
        <position position="138"/>
    </location>
    <ligand>
        <name>pyridoxal 5'-phosphate</name>
        <dbReference type="ChEBI" id="CHEBI:597326"/>
    </ligand>
</feature>
<dbReference type="PANTHER" id="PTHR11986">
    <property type="entry name" value="AMINOTRANSFERASE CLASS III"/>
    <property type="match status" value="1"/>
</dbReference>
<dbReference type="FunFam" id="3.40.640.10:FF:000004">
    <property type="entry name" value="Acetylornithine aminotransferase"/>
    <property type="match status" value="1"/>
</dbReference>
<comment type="subunit">
    <text evidence="5">Homodimer.</text>
</comment>
<evidence type="ECO:0000256" key="3">
    <source>
        <dbReference type="ARBA" id="ARBA00022679"/>
    </source>
</evidence>
<dbReference type="SUPFAM" id="SSF53383">
    <property type="entry name" value="PLP-dependent transferases"/>
    <property type="match status" value="1"/>
</dbReference>
<evidence type="ECO:0000256" key="1">
    <source>
        <dbReference type="ARBA" id="ARBA00022576"/>
    </source>
</evidence>
<keyword evidence="7" id="KW-1185">Reference proteome</keyword>
<dbReference type="InterPro" id="IPR004636">
    <property type="entry name" value="AcOrn/SuccOrn_fam"/>
</dbReference>
<comment type="catalytic activity">
    <reaction evidence="5">
        <text>N(2)-acetyl-L-ornithine + 2-oxoglutarate = N-acetyl-L-glutamate 5-semialdehyde + L-glutamate</text>
        <dbReference type="Rhea" id="RHEA:18049"/>
        <dbReference type="ChEBI" id="CHEBI:16810"/>
        <dbReference type="ChEBI" id="CHEBI:29123"/>
        <dbReference type="ChEBI" id="CHEBI:29985"/>
        <dbReference type="ChEBI" id="CHEBI:57805"/>
        <dbReference type="EC" id="2.6.1.11"/>
    </reaction>
</comment>
<dbReference type="PANTHER" id="PTHR11986:SF79">
    <property type="entry name" value="ACETYLORNITHINE AMINOTRANSFERASE, MITOCHONDRIAL"/>
    <property type="match status" value="1"/>
</dbReference>
<gene>
    <name evidence="5 6" type="primary">argD</name>
    <name evidence="6" type="ORF">NCTC11087_00675</name>
</gene>
<keyword evidence="5" id="KW-0055">Arginine biosynthesis</keyword>
<feature type="binding site" evidence="5">
    <location>
        <begin position="223"/>
        <end position="226"/>
    </location>
    <ligand>
        <name>pyridoxal 5'-phosphate</name>
        <dbReference type="ChEBI" id="CHEBI:597326"/>
    </ligand>
</feature>
<dbReference type="Proteomes" id="UP000255523">
    <property type="component" value="Unassembled WGS sequence"/>
</dbReference>
<protein>
    <recommendedName>
        <fullName evidence="5">Acetylornithine aminotransferase</fullName>
        <shortName evidence="5">ACOAT</shortName>
        <ecNumber evidence="5">2.6.1.11</ecNumber>
    </recommendedName>
</protein>
<evidence type="ECO:0000256" key="5">
    <source>
        <dbReference type="HAMAP-Rule" id="MF_01107"/>
    </source>
</evidence>
<dbReference type="InterPro" id="IPR015424">
    <property type="entry name" value="PyrdxlP-dep_Trfase"/>
</dbReference>
<feature type="binding site" evidence="5">
    <location>
        <position position="141"/>
    </location>
    <ligand>
        <name>N(2)-acetyl-L-ornithine</name>
        <dbReference type="ChEBI" id="CHEBI:57805"/>
    </ligand>
</feature>
<dbReference type="InterPro" id="IPR049704">
    <property type="entry name" value="Aminotrans_3_PPA_site"/>
</dbReference>
<dbReference type="InterPro" id="IPR050103">
    <property type="entry name" value="Class-III_PLP-dep_AT"/>
</dbReference>
<evidence type="ECO:0000313" key="7">
    <source>
        <dbReference type="Proteomes" id="UP000255523"/>
    </source>
</evidence>
<dbReference type="RefSeq" id="WP_022789175.1">
    <property type="nucleotide sequence ID" value="NZ_CAUWMU010000004.1"/>
</dbReference>
<evidence type="ECO:0000313" key="6">
    <source>
        <dbReference type="EMBL" id="SUO03802.1"/>
    </source>
</evidence>
<comment type="similarity">
    <text evidence="5">Belongs to the class-III pyridoxal-phosphate-dependent aminotransferase family. ArgD subfamily.</text>
</comment>
<reference evidence="6 7" key="1">
    <citation type="submission" date="2018-06" db="EMBL/GenBank/DDBJ databases">
        <authorList>
            <consortium name="Pathogen Informatics"/>
            <person name="Doyle S."/>
        </authorList>
    </citation>
    <scope>NUCLEOTIDE SEQUENCE [LARGE SCALE GENOMIC DNA]</scope>
    <source>
        <strain evidence="6 7">NCTC11087</strain>
    </source>
</reference>
<feature type="binding site" evidence="5">
    <location>
        <position position="280"/>
    </location>
    <ligand>
        <name>N(2)-acetyl-L-ornithine</name>
        <dbReference type="ChEBI" id="CHEBI:57805"/>
    </ligand>
</feature>
<keyword evidence="4 5" id="KW-0663">Pyridoxal phosphate</keyword>
<evidence type="ECO:0000256" key="4">
    <source>
        <dbReference type="ARBA" id="ARBA00022898"/>
    </source>
</evidence>
<dbReference type="OrthoDB" id="9807885at2"/>
<dbReference type="UniPathway" id="UPA00068">
    <property type="reaction ID" value="UER00109"/>
</dbReference>
<name>A0A380LLX2_9FIRM</name>
<dbReference type="GO" id="GO:0042802">
    <property type="term" value="F:identical protein binding"/>
    <property type="evidence" value="ECO:0007669"/>
    <property type="project" value="TreeGrafter"/>
</dbReference>
<organism evidence="6 7">
    <name type="scientific">Faecalicoccus pleomorphus</name>
    <dbReference type="NCBI Taxonomy" id="1323"/>
    <lineage>
        <taxon>Bacteria</taxon>
        <taxon>Bacillati</taxon>
        <taxon>Bacillota</taxon>
        <taxon>Erysipelotrichia</taxon>
        <taxon>Erysipelotrichales</taxon>
        <taxon>Erysipelotrichaceae</taxon>
        <taxon>Faecalicoccus</taxon>
    </lineage>
</organism>
<dbReference type="NCBIfam" id="TIGR00707">
    <property type="entry name" value="argD"/>
    <property type="match status" value="1"/>
</dbReference>
<dbReference type="GO" id="GO:0030170">
    <property type="term" value="F:pyridoxal phosphate binding"/>
    <property type="evidence" value="ECO:0007669"/>
    <property type="project" value="InterPro"/>
</dbReference>
<keyword evidence="1 5" id="KW-0032">Aminotransferase</keyword>
<dbReference type="GO" id="GO:0005737">
    <property type="term" value="C:cytoplasm"/>
    <property type="evidence" value="ECO:0007669"/>
    <property type="project" value="UniProtKB-SubCell"/>
</dbReference>
<keyword evidence="5" id="KW-0963">Cytoplasm</keyword>
<proteinExistence type="inferred from homology"/>
<dbReference type="Gene3D" id="3.90.1150.10">
    <property type="entry name" value="Aspartate Aminotransferase, domain 1"/>
    <property type="match status" value="1"/>
</dbReference>
<feature type="binding site" evidence="5">
    <location>
        <position position="281"/>
    </location>
    <ligand>
        <name>pyridoxal 5'-phosphate</name>
        <dbReference type="ChEBI" id="CHEBI:597326"/>
    </ligand>
</feature>
<evidence type="ECO:0000256" key="2">
    <source>
        <dbReference type="ARBA" id="ARBA00022605"/>
    </source>
</evidence>
<accession>A0A380LLX2</accession>
<dbReference type="GeneID" id="77461654"/>
<dbReference type="NCBIfam" id="NF002325">
    <property type="entry name" value="PRK01278.1"/>
    <property type="match status" value="1"/>
</dbReference>
<dbReference type="Pfam" id="PF00202">
    <property type="entry name" value="Aminotran_3"/>
    <property type="match status" value="1"/>
</dbReference>